<evidence type="ECO:0000313" key="1">
    <source>
        <dbReference type="EMBL" id="QHS83952.1"/>
    </source>
</evidence>
<dbReference type="EMBL" id="MN738770">
    <property type="protein sequence ID" value="QHS83952.1"/>
    <property type="molecule type" value="Genomic_DNA"/>
</dbReference>
<accession>A0A6C0AW13</accession>
<reference evidence="1" key="1">
    <citation type="journal article" date="2020" name="Nature">
        <title>Giant virus diversity and host interactions through global metagenomics.</title>
        <authorList>
            <person name="Schulz F."/>
            <person name="Roux S."/>
            <person name="Paez-Espino D."/>
            <person name="Jungbluth S."/>
            <person name="Walsh D.A."/>
            <person name="Denef V.J."/>
            <person name="McMahon K.D."/>
            <person name="Konstantinidis K.T."/>
            <person name="Eloe-Fadrosh E.A."/>
            <person name="Kyrpides N.C."/>
            <person name="Woyke T."/>
        </authorList>
    </citation>
    <scope>NUCLEOTIDE SEQUENCE</scope>
    <source>
        <strain evidence="1">GVMAG-S-ERX555965-48</strain>
    </source>
</reference>
<sequence length="68" mass="8370">MTTTDNIYDTWTFIYNDPNYSLELYKYANGFYLNKKTNEMYSFEQGIKHIISEKDEEKIYSMWWLENS</sequence>
<protein>
    <submittedName>
        <fullName evidence="1">Uncharacterized protein</fullName>
    </submittedName>
</protein>
<dbReference type="AlphaFoldDB" id="A0A6C0AW13"/>
<name>A0A6C0AW13_9ZZZZ</name>
<organism evidence="1">
    <name type="scientific">viral metagenome</name>
    <dbReference type="NCBI Taxonomy" id="1070528"/>
    <lineage>
        <taxon>unclassified sequences</taxon>
        <taxon>metagenomes</taxon>
        <taxon>organismal metagenomes</taxon>
    </lineage>
</organism>
<proteinExistence type="predicted"/>